<dbReference type="EMBL" id="JAEACU010000003">
    <property type="protein sequence ID" value="KAH7538400.1"/>
    <property type="molecule type" value="Genomic_DNA"/>
</dbReference>
<dbReference type="PANTHER" id="PTHR23248:SF9">
    <property type="entry name" value="PHOSPHOLIPID SCRAMBLASE"/>
    <property type="match status" value="1"/>
</dbReference>
<accession>A0A978VS75</accession>
<dbReference type="GO" id="GO:0005886">
    <property type="term" value="C:plasma membrane"/>
    <property type="evidence" value="ECO:0007669"/>
    <property type="project" value="TreeGrafter"/>
</dbReference>
<dbReference type="PANTHER" id="PTHR23248">
    <property type="entry name" value="PHOSPHOLIPID SCRAMBLASE-RELATED"/>
    <property type="match status" value="1"/>
</dbReference>
<comment type="caution">
    <text evidence="3">The sequence shown here is derived from an EMBL/GenBank/DDBJ whole genome shotgun (WGS) entry which is preliminary data.</text>
</comment>
<sequence length="205" mass="23708">MMIQCRRFGQDVENDPRIDRNYLARLWVADRKMKNSTRRRGRKVAKRGHYYDNQSSYLNSLDRLFSGYLEPEYPEEAHVEPLLARSNLLITRDIEWANLVLGFEQENRYAIVDVCYPESPVGFIRGQSNVIAGQGEDFDFCLWNSDKLLGVCILDALIFLLKSSIAMLGSQTFLVDNQFNLCRDQWKLVWVTDDGIFGGGFMICT</sequence>
<dbReference type="Pfam" id="PF03803">
    <property type="entry name" value="Scramblase"/>
    <property type="match status" value="1"/>
</dbReference>
<dbReference type="AlphaFoldDB" id="A0A978VS75"/>
<name>A0A978VS75_ZIZJJ</name>
<evidence type="ECO:0000313" key="3">
    <source>
        <dbReference type="EMBL" id="KAH7538400.1"/>
    </source>
</evidence>
<evidence type="ECO:0000313" key="4">
    <source>
        <dbReference type="Proteomes" id="UP000813462"/>
    </source>
</evidence>
<dbReference type="InterPro" id="IPR005552">
    <property type="entry name" value="Scramblase"/>
</dbReference>
<dbReference type="Proteomes" id="UP000813462">
    <property type="component" value="Unassembled WGS sequence"/>
</dbReference>
<comment type="similarity">
    <text evidence="1 2">Belongs to the phospholipid scramblase family.</text>
</comment>
<reference evidence="3" key="1">
    <citation type="journal article" date="2021" name="Front. Plant Sci.">
        <title>Chromosome-Scale Genome Assembly for Chinese Sour Jujube and Insights Into Its Genome Evolution and Domestication Signature.</title>
        <authorList>
            <person name="Shen L.-Y."/>
            <person name="Luo H."/>
            <person name="Wang X.-L."/>
            <person name="Wang X.-M."/>
            <person name="Qiu X.-J."/>
            <person name="Liu H."/>
            <person name="Zhou S.-S."/>
            <person name="Jia K.-H."/>
            <person name="Nie S."/>
            <person name="Bao Y.-T."/>
            <person name="Zhang R.-G."/>
            <person name="Yun Q.-Z."/>
            <person name="Chai Y.-H."/>
            <person name="Lu J.-Y."/>
            <person name="Li Y."/>
            <person name="Zhao S.-W."/>
            <person name="Mao J.-F."/>
            <person name="Jia S.-G."/>
            <person name="Mao Y.-M."/>
        </authorList>
    </citation>
    <scope>NUCLEOTIDE SEQUENCE</scope>
    <source>
        <strain evidence="3">AT0</strain>
        <tissue evidence="3">Leaf</tissue>
    </source>
</reference>
<evidence type="ECO:0000256" key="2">
    <source>
        <dbReference type="RuleBase" id="RU363116"/>
    </source>
</evidence>
<organism evidence="3 4">
    <name type="scientific">Ziziphus jujuba var. spinosa</name>
    <dbReference type="NCBI Taxonomy" id="714518"/>
    <lineage>
        <taxon>Eukaryota</taxon>
        <taxon>Viridiplantae</taxon>
        <taxon>Streptophyta</taxon>
        <taxon>Embryophyta</taxon>
        <taxon>Tracheophyta</taxon>
        <taxon>Spermatophyta</taxon>
        <taxon>Magnoliopsida</taxon>
        <taxon>eudicotyledons</taxon>
        <taxon>Gunneridae</taxon>
        <taxon>Pentapetalae</taxon>
        <taxon>rosids</taxon>
        <taxon>fabids</taxon>
        <taxon>Rosales</taxon>
        <taxon>Rhamnaceae</taxon>
        <taxon>Paliureae</taxon>
        <taxon>Ziziphus</taxon>
    </lineage>
</organism>
<evidence type="ECO:0000256" key="1">
    <source>
        <dbReference type="ARBA" id="ARBA00005350"/>
    </source>
</evidence>
<gene>
    <name evidence="3" type="ORF">FEM48_Zijuj03G0195500</name>
</gene>
<dbReference type="GO" id="GO:0017128">
    <property type="term" value="F:phospholipid scramblase activity"/>
    <property type="evidence" value="ECO:0007669"/>
    <property type="project" value="InterPro"/>
</dbReference>
<protein>
    <recommendedName>
        <fullName evidence="2">Phospholipid scramblase</fullName>
    </recommendedName>
</protein>
<proteinExistence type="inferred from homology"/>